<sequence length="51" mass="6062">HRWLQLRHPKEPDRTVSIQLFSLSNPQVWDSLLPGQLFACTCMRLEQKNSR</sequence>
<dbReference type="OrthoDB" id="5965770at2759"/>
<accession>A0A0L0EY38</accession>
<name>A0A0L0EY38_9EUKA</name>
<keyword evidence="2" id="KW-1185">Reference proteome</keyword>
<evidence type="ECO:0000313" key="2">
    <source>
        <dbReference type="Proteomes" id="UP000054560"/>
    </source>
</evidence>
<feature type="non-terminal residue" evidence="1">
    <location>
        <position position="1"/>
    </location>
</feature>
<dbReference type="GeneID" id="25918586"/>
<proteinExistence type="predicted"/>
<dbReference type="RefSeq" id="XP_014143309.1">
    <property type="nucleotide sequence ID" value="XM_014287834.1"/>
</dbReference>
<dbReference type="AlphaFoldDB" id="A0A0L0EY38"/>
<reference evidence="1 2" key="1">
    <citation type="submission" date="2011-02" db="EMBL/GenBank/DDBJ databases">
        <title>The Genome Sequence of Sphaeroforma arctica JP610.</title>
        <authorList>
            <consortium name="The Broad Institute Genome Sequencing Platform"/>
            <person name="Russ C."/>
            <person name="Cuomo C."/>
            <person name="Young S.K."/>
            <person name="Zeng Q."/>
            <person name="Gargeya S."/>
            <person name="Alvarado L."/>
            <person name="Berlin A."/>
            <person name="Chapman S.B."/>
            <person name="Chen Z."/>
            <person name="Freedman E."/>
            <person name="Gellesch M."/>
            <person name="Goldberg J."/>
            <person name="Griggs A."/>
            <person name="Gujja S."/>
            <person name="Heilman E."/>
            <person name="Heiman D."/>
            <person name="Howarth C."/>
            <person name="Mehta T."/>
            <person name="Neiman D."/>
            <person name="Pearson M."/>
            <person name="Roberts A."/>
            <person name="Saif S."/>
            <person name="Shea T."/>
            <person name="Shenoy N."/>
            <person name="Sisk P."/>
            <person name="Stolte C."/>
            <person name="Sykes S."/>
            <person name="White J."/>
            <person name="Yandava C."/>
            <person name="Burger G."/>
            <person name="Gray M.W."/>
            <person name="Holland P.W.H."/>
            <person name="King N."/>
            <person name="Lang F.B.F."/>
            <person name="Roger A.J."/>
            <person name="Ruiz-Trillo I."/>
            <person name="Haas B."/>
            <person name="Nusbaum C."/>
            <person name="Birren B."/>
        </authorList>
    </citation>
    <scope>NUCLEOTIDE SEQUENCE [LARGE SCALE GENOMIC DNA]</scope>
    <source>
        <strain evidence="1 2">JP610</strain>
    </source>
</reference>
<evidence type="ECO:0000313" key="1">
    <source>
        <dbReference type="EMBL" id="KNC69407.1"/>
    </source>
</evidence>
<dbReference type="EMBL" id="KQ255223">
    <property type="protein sequence ID" value="KNC69407.1"/>
    <property type="molecule type" value="Genomic_DNA"/>
</dbReference>
<gene>
    <name evidence="1" type="ORF">SARC_18082</name>
</gene>
<protein>
    <submittedName>
        <fullName evidence="1">Uncharacterized protein</fullName>
    </submittedName>
</protein>
<dbReference type="Proteomes" id="UP000054560">
    <property type="component" value="Unassembled WGS sequence"/>
</dbReference>
<organism evidence="1 2">
    <name type="scientific">Sphaeroforma arctica JP610</name>
    <dbReference type="NCBI Taxonomy" id="667725"/>
    <lineage>
        <taxon>Eukaryota</taxon>
        <taxon>Ichthyosporea</taxon>
        <taxon>Ichthyophonida</taxon>
        <taxon>Sphaeroforma</taxon>
    </lineage>
</organism>